<protein>
    <submittedName>
        <fullName evidence="3">Uncharacterized protein</fullName>
    </submittedName>
</protein>
<feature type="region of interest" description="Disordered" evidence="2">
    <location>
        <begin position="367"/>
        <end position="388"/>
    </location>
</feature>
<gene>
    <name evidence="3" type="ORF">PSNMU_V1.4_AUG-EV-PASAV3_0049900</name>
</gene>
<feature type="coiled-coil region" evidence="1">
    <location>
        <begin position="38"/>
        <end position="121"/>
    </location>
</feature>
<reference evidence="3 4" key="1">
    <citation type="submission" date="2019-01" db="EMBL/GenBank/DDBJ databases">
        <authorList>
            <person name="Ferrante I. M."/>
        </authorList>
    </citation>
    <scope>NUCLEOTIDE SEQUENCE [LARGE SCALE GENOMIC DNA]</scope>
    <source>
        <strain evidence="3 4">B856</strain>
    </source>
</reference>
<evidence type="ECO:0000313" key="3">
    <source>
        <dbReference type="EMBL" id="VEU38173.1"/>
    </source>
</evidence>
<proteinExistence type="predicted"/>
<sequence>MKAADMVKKVQELDKIVHKTKCVSALLLKEQEERGAGAERMERELVQAHADLARSNATKQKMEQEQRKLNQRIRRMKDRINELQDDLENEQSGKIAMKRKFMELEATIEIQQVRSNKLQDELNSSQALLVDSTSATAESRLALDNCQQASDRMAEANQHLHRQLLEHQVFLHKQKVLHQEELARAHKDRQDKQLVLDTQNELFEKLRMEKLTVEKRQESQAAKISSLERRLKLSTNLMEKTVTFPSTPQNSNTISSLLKTNAGASTSNVSGRDENNHHPSPGVGIDFTIPRLGGEKRNLAIISTGKKCSICFKDSGGLMKKCECSRRDCKIRAHASCVQHFLMGSASSCKSNPVCMPVILCCPSSNKTSSSSTSEGFNMHHSITISPR</sequence>
<name>A0A448Z809_9STRA</name>
<keyword evidence="4" id="KW-1185">Reference proteome</keyword>
<keyword evidence="1" id="KW-0175">Coiled coil</keyword>
<evidence type="ECO:0000256" key="2">
    <source>
        <dbReference type="SAM" id="MobiDB-lite"/>
    </source>
</evidence>
<evidence type="ECO:0000313" key="4">
    <source>
        <dbReference type="Proteomes" id="UP000291116"/>
    </source>
</evidence>
<organism evidence="3 4">
    <name type="scientific">Pseudo-nitzschia multistriata</name>
    <dbReference type="NCBI Taxonomy" id="183589"/>
    <lineage>
        <taxon>Eukaryota</taxon>
        <taxon>Sar</taxon>
        <taxon>Stramenopiles</taxon>
        <taxon>Ochrophyta</taxon>
        <taxon>Bacillariophyta</taxon>
        <taxon>Bacillariophyceae</taxon>
        <taxon>Bacillariophycidae</taxon>
        <taxon>Bacillariales</taxon>
        <taxon>Bacillariaceae</taxon>
        <taxon>Pseudo-nitzschia</taxon>
    </lineage>
</organism>
<dbReference type="Proteomes" id="UP000291116">
    <property type="component" value="Unassembled WGS sequence"/>
</dbReference>
<dbReference type="EMBL" id="CAACVS010000158">
    <property type="protein sequence ID" value="VEU38173.1"/>
    <property type="molecule type" value="Genomic_DNA"/>
</dbReference>
<feature type="region of interest" description="Disordered" evidence="2">
    <location>
        <begin position="263"/>
        <end position="283"/>
    </location>
</feature>
<dbReference type="OrthoDB" id="48747at2759"/>
<accession>A0A448Z809</accession>
<dbReference type="AlphaFoldDB" id="A0A448Z809"/>
<evidence type="ECO:0000256" key="1">
    <source>
        <dbReference type="SAM" id="Coils"/>
    </source>
</evidence>